<feature type="region of interest" description="Disordered" evidence="1">
    <location>
        <begin position="118"/>
        <end position="166"/>
    </location>
</feature>
<feature type="compositionally biased region" description="Polar residues" evidence="1">
    <location>
        <begin position="126"/>
        <end position="163"/>
    </location>
</feature>
<evidence type="ECO:0000256" key="1">
    <source>
        <dbReference type="SAM" id="MobiDB-lite"/>
    </source>
</evidence>
<proteinExistence type="predicted"/>
<keyword evidence="3" id="KW-1185">Reference proteome</keyword>
<accession>A0AAV8X1L5</accession>
<gene>
    <name evidence="2" type="ORF">NQ314_014728</name>
</gene>
<dbReference type="Proteomes" id="UP001162156">
    <property type="component" value="Unassembled WGS sequence"/>
</dbReference>
<organism evidence="2 3">
    <name type="scientific">Rhamnusium bicolor</name>
    <dbReference type="NCBI Taxonomy" id="1586634"/>
    <lineage>
        <taxon>Eukaryota</taxon>
        <taxon>Metazoa</taxon>
        <taxon>Ecdysozoa</taxon>
        <taxon>Arthropoda</taxon>
        <taxon>Hexapoda</taxon>
        <taxon>Insecta</taxon>
        <taxon>Pterygota</taxon>
        <taxon>Neoptera</taxon>
        <taxon>Endopterygota</taxon>
        <taxon>Coleoptera</taxon>
        <taxon>Polyphaga</taxon>
        <taxon>Cucujiformia</taxon>
        <taxon>Chrysomeloidea</taxon>
        <taxon>Cerambycidae</taxon>
        <taxon>Lepturinae</taxon>
        <taxon>Rhagiini</taxon>
        <taxon>Rhamnusium</taxon>
    </lineage>
</organism>
<dbReference type="EMBL" id="JANEYF010004054">
    <property type="protein sequence ID" value="KAJ8932361.1"/>
    <property type="molecule type" value="Genomic_DNA"/>
</dbReference>
<reference evidence="2" key="1">
    <citation type="journal article" date="2023" name="Insect Mol. Biol.">
        <title>Genome sequencing provides insights into the evolution of gene families encoding plant cell wall-degrading enzymes in longhorned beetles.</title>
        <authorList>
            <person name="Shin N.R."/>
            <person name="Okamura Y."/>
            <person name="Kirsch R."/>
            <person name="Pauchet Y."/>
        </authorList>
    </citation>
    <scope>NUCLEOTIDE SEQUENCE</scope>
    <source>
        <strain evidence="2">RBIC_L_NR</strain>
    </source>
</reference>
<sequence length="380" mass="42880">MNMPQTVPSAGFTPPCDYSNFAENFDLSLLPGGDHPVSPSTLFYTQSPPPTCTDKQLQPKIYTTFYPNSPQKHTESDIELGPDFQTLLVPDENKSNYPRSPISNIYLEVPSPKNYPNSPVGALSPYSPQSQGLLSPNDQFTSYRQSGENNFYPSSPEQSLYTASPSSVYSRSPCSEDYIQNQYIKKENYSNCTSPLRNFSPFKIKEENYLLPTSPASYSSASPEHQLNLQRDNTDVLDLLDNTVLEKQIKQESTVDFSNILQGFQDTDTLRQLLEEDLKKPETQTVPEKPKDHQLLREVLRDTSFQKKFNIRPIDFGFISNDIKMEEPESGQSDLMSTCNEQIARENIEPVLNLAIEQMRKDVDSTCATLGISAGEFIIF</sequence>
<name>A0AAV8X1L5_9CUCU</name>
<evidence type="ECO:0000313" key="3">
    <source>
        <dbReference type="Proteomes" id="UP001162156"/>
    </source>
</evidence>
<evidence type="ECO:0000313" key="2">
    <source>
        <dbReference type="EMBL" id="KAJ8932361.1"/>
    </source>
</evidence>
<dbReference type="AlphaFoldDB" id="A0AAV8X1L5"/>
<protein>
    <submittedName>
        <fullName evidence="2">Uncharacterized protein</fullName>
    </submittedName>
</protein>
<comment type="caution">
    <text evidence="2">The sequence shown here is derived from an EMBL/GenBank/DDBJ whole genome shotgun (WGS) entry which is preliminary data.</text>
</comment>